<keyword evidence="8" id="KW-1185">Reference proteome</keyword>
<keyword evidence="4" id="KW-0479">Metal-binding</keyword>
<keyword evidence="7" id="KW-0472">Membrane</keyword>
<gene>
    <name evidence="9" type="primary">LOC113791665</name>
</gene>
<keyword evidence="5" id="KW-1133">Transmembrane helix</keyword>
<evidence type="ECO:0000256" key="1">
    <source>
        <dbReference type="ARBA" id="ARBA00004141"/>
    </source>
</evidence>
<dbReference type="Gene3D" id="1.20.1300.10">
    <property type="entry name" value="Fumarate reductase/succinate dehydrogenase, transmembrane subunit"/>
    <property type="match status" value="1"/>
</dbReference>
<dbReference type="PANTHER" id="PTHR10978">
    <property type="entry name" value="SUCCINATE DEHYDROGENASE CYTOCHROME B560 SUBUNIT"/>
    <property type="match status" value="1"/>
</dbReference>
<dbReference type="KEGG" id="dpte:113791665"/>
<dbReference type="GO" id="GO:0005739">
    <property type="term" value="C:mitochondrion"/>
    <property type="evidence" value="ECO:0007669"/>
    <property type="project" value="GOC"/>
</dbReference>
<dbReference type="RefSeq" id="XP_027197265.1">
    <property type="nucleotide sequence ID" value="XM_027341464.1"/>
</dbReference>
<evidence type="ECO:0000256" key="3">
    <source>
        <dbReference type="ARBA" id="ARBA00022692"/>
    </source>
</evidence>
<dbReference type="PANTHER" id="PTHR10978:SF5">
    <property type="entry name" value="SUCCINATE DEHYDROGENASE CYTOCHROME B560 SUBUNIT, MITOCHONDRIAL"/>
    <property type="match status" value="1"/>
</dbReference>
<dbReference type="GO" id="GO:0016020">
    <property type="term" value="C:membrane"/>
    <property type="evidence" value="ECO:0007669"/>
    <property type="project" value="UniProtKB-SubCell"/>
</dbReference>
<evidence type="ECO:0000256" key="6">
    <source>
        <dbReference type="ARBA" id="ARBA00023004"/>
    </source>
</evidence>
<keyword evidence="6" id="KW-0408">Iron</keyword>
<dbReference type="InterPro" id="IPR000701">
    <property type="entry name" value="SuccDH_FuR_B_TM-su"/>
</dbReference>
<evidence type="ECO:0000256" key="7">
    <source>
        <dbReference type="ARBA" id="ARBA00023136"/>
    </source>
</evidence>
<dbReference type="AlphaFoldDB" id="A0A6P6XVF1"/>
<dbReference type="InterPro" id="IPR014314">
    <property type="entry name" value="Succ_DH_cytb556"/>
</dbReference>
<dbReference type="GO" id="GO:0006099">
    <property type="term" value="P:tricarboxylic acid cycle"/>
    <property type="evidence" value="ECO:0007669"/>
    <property type="project" value="InterPro"/>
</dbReference>
<dbReference type="SUPFAM" id="SSF81343">
    <property type="entry name" value="Fumarate reductase respiratory complex transmembrane subunits"/>
    <property type="match status" value="1"/>
</dbReference>
<protein>
    <submittedName>
        <fullName evidence="9">Uncharacterized protein LOC113791665</fullName>
    </submittedName>
</protein>
<evidence type="ECO:0000313" key="9">
    <source>
        <dbReference type="RefSeq" id="XP_027197265.1"/>
    </source>
</evidence>
<evidence type="ECO:0000256" key="4">
    <source>
        <dbReference type="ARBA" id="ARBA00022723"/>
    </source>
</evidence>
<dbReference type="Pfam" id="PF01127">
    <property type="entry name" value="Sdh_cyt"/>
    <property type="match status" value="1"/>
</dbReference>
<dbReference type="InterPro" id="IPR018495">
    <property type="entry name" value="Succ_DH_cyt_bsu_CS"/>
</dbReference>
<evidence type="ECO:0000313" key="8">
    <source>
        <dbReference type="Proteomes" id="UP000515146"/>
    </source>
</evidence>
<comment type="subcellular location">
    <subcellularLocation>
        <location evidence="1">Membrane</location>
        <topology evidence="1">Multi-pass membrane protein</topology>
    </subcellularLocation>
</comment>
<dbReference type="FunCoup" id="A0A6P6XVF1">
    <property type="interactions" value="788"/>
</dbReference>
<dbReference type="GO" id="GO:0006121">
    <property type="term" value="P:mitochondrial electron transport, succinate to ubiquinone"/>
    <property type="evidence" value="ECO:0007669"/>
    <property type="project" value="TreeGrafter"/>
</dbReference>
<name>A0A6P6XVF1_DERPT</name>
<keyword evidence="3" id="KW-0812">Transmembrane</keyword>
<accession>A0A6P6XVF1</accession>
<sequence>MLITRIITLYPRGQSKNLLTKIGQQIRNDSTFAKEAEKFMARHAKRGSPQSPYMLGLTYKIQLTSMLSLTHRITGVGLGLIIYGFGIAELLYSNKNYAQLLESYADVIPCKSIFKVMCGTALAYHTFNGIRHLCWDMGYGYSIPRLYLTGYVVLGITALCMVALLAKQQ</sequence>
<reference evidence="9" key="1">
    <citation type="submission" date="2025-08" db="UniProtKB">
        <authorList>
            <consortium name="RefSeq"/>
        </authorList>
    </citation>
    <scope>IDENTIFICATION</scope>
    <source>
        <strain evidence="9">Airmid</strain>
    </source>
</reference>
<dbReference type="GO" id="GO:0009055">
    <property type="term" value="F:electron transfer activity"/>
    <property type="evidence" value="ECO:0007669"/>
    <property type="project" value="InterPro"/>
</dbReference>
<evidence type="ECO:0000256" key="2">
    <source>
        <dbReference type="ARBA" id="ARBA00022617"/>
    </source>
</evidence>
<dbReference type="GO" id="GO:0046872">
    <property type="term" value="F:metal ion binding"/>
    <property type="evidence" value="ECO:0007669"/>
    <property type="project" value="UniProtKB-KW"/>
</dbReference>
<organism evidence="8 9">
    <name type="scientific">Dermatophagoides pteronyssinus</name>
    <name type="common">European house dust mite</name>
    <dbReference type="NCBI Taxonomy" id="6956"/>
    <lineage>
        <taxon>Eukaryota</taxon>
        <taxon>Metazoa</taxon>
        <taxon>Ecdysozoa</taxon>
        <taxon>Arthropoda</taxon>
        <taxon>Chelicerata</taxon>
        <taxon>Arachnida</taxon>
        <taxon>Acari</taxon>
        <taxon>Acariformes</taxon>
        <taxon>Sarcoptiformes</taxon>
        <taxon>Astigmata</taxon>
        <taxon>Psoroptidia</taxon>
        <taxon>Analgoidea</taxon>
        <taxon>Pyroglyphidae</taxon>
        <taxon>Dermatophagoidinae</taxon>
        <taxon>Dermatophagoides</taxon>
    </lineage>
</organism>
<dbReference type="InParanoid" id="A0A6P6XVF1"/>
<dbReference type="NCBIfam" id="TIGR02970">
    <property type="entry name" value="succ_dehyd_cytB"/>
    <property type="match status" value="1"/>
</dbReference>
<dbReference type="OMA" id="PHDATHY"/>
<dbReference type="Proteomes" id="UP000515146">
    <property type="component" value="Unplaced"/>
</dbReference>
<proteinExistence type="predicted"/>
<dbReference type="PROSITE" id="PS01001">
    <property type="entry name" value="SDH_CYT_2"/>
    <property type="match status" value="1"/>
</dbReference>
<dbReference type="OrthoDB" id="588261at2759"/>
<dbReference type="CDD" id="cd03499">
    <property type="entry name" value="SQR_TypeC_SdhC"/>
    <property type="match status" value="1"/>
</dbReference>
<keyword evidence="2" id="KW-0349">Heme</keyword>
<evidence type="ECO:0000256" key="5">
    <source>
        <dbReference type="ARBA" id="ARBA00022989"/>
    </source>
</evidence>
<dbReference type="InterPro" id="IPR034804">
    <property type="entry name" value="SQR/QFR_C/D"/>
</dbReference>